<feature type="compositionally biased region" description="Basic and acidic residues" evidence="1">
    <location>
        <begin position="189"/>
        <end position="198"/>
    </location>
</feature>
<gene>
    <name evidence="2" type="ORF">HMPREF1991_01534</name>
</gene>
<sequence>MKRLEDKQKNVDARHALLALSDIEPNLGQLEGLPSNPRDITKEKVEMLKQSVLLNPQMLYLRGLMVYPLDNGRHIVCGGNMRYRALSEIAKLTPAKVNIALGFCSGYAQRTAAERTMLREQWERWLSSPHKKVPCVIIPKETPIEQLKAYSIIDNSSFGKWDWDMLANEWDEAQLTSWGVDLPIFDGENGNKSDKDTSDGGGNGSSPTYEIIVECSSEIEQKKALGQLTSSGYKCRASSI</sequence>
<comment type="caution">
    <text evidence="2">The sequence shown here is derived from an EMBL/GenBank/DDBJ whole genome shotgun (WGS) entry which is preliminary data.</text>
</comment>
<evidence type="ECO:0000313" key="2">
    <source>
        <dbReference type="EMBL" id="KDR52352.1"/>
    </source>
</evidence>
<feature type="region of interest" description="Disordered" evidence="1">
    <location>
        <begin position="189"/>
        <end position="208"/>
    </location>
</feature>
<organism evidence="2 3">
    <name type="scientific">Hoylesella loescheii DSM 19665 = JCM 12249 = ATCC 15930</name>
    <dbReference type="NCBI Taxonomy" id="1122985"/>
    <lineage>
        <taxon>Bacteria</taxon>
        <taxon>Pseudomonadati</taxon>
        <taxon>Bacteroidota</taxon>
        <taxon>Bacteroidia</taxon>
        <taxon>Bacteroidales</taxon>
        <taxon>Prevotellaceae</taxon>
        <taxon>Hoylesella</taxon>
    </lineage>
</organism>
<dbReference type="PATRIC" id="fig|1122985.7.peg.1598"/>
<evidence type="ECO:0000256" key="1">
    <source>
        <dbReference type="SAM" id="MobiDB-lite"/>
    </source>
</evidence>
<dbReference type="HOGENOM" id="CLU_1155579_0_0_10"/>
<reference evidence="2 3" key="1">
    <citation type="submission" date="2013-08" db="EMBL/GenBank/DDBJ databases">
        <authorList>
            <person name="Weinstock G."/>
            <person name="Sodergren E."/>
            <person name="Wylie T."/>
            <person name="Fulton L."/>
            <person name="Fulton R."/>
            <person name="Fronick C."/>
            <person name="O'Laughlin M."/>
            <person name="Godfrey J."/>
            <person name="Miner T."/>
            <person name="Herter B."/>
            <person name="Appelbaum E."/>
            <person name="Cordes M."/>
            <person name="Lek S."/>
            <person name="Wollam A."/>
            <person name="Pepin K.H."/>
            <person name="Palsikar V.B."/>
            <person name="Mitreva M."/>
            <person name="Wilson R.K."/>
        </authorList>
    </citation>
    <scope>NUCLEOTIDE SEQUENCE [LARGE SCALE GENOMIC DNA]</scope>
    <source>
        <strain evidence="2 3">ATCC 15930</strain>
    </source>
</reference>
<dbReference type="eggNOG" id="COG4123">
    <property type="taxonomic scope" value="Bacteria"/>
</dbReference>
<protein>
    <recommendedName>
        <fullName evidence="4">ParB/Sulfiredoxin domain-containing protein</fullName>
    </recommendedName>
</protein>
<evidence type="ECO:0000313" key="3">
    <source>
        <dbReference type="Proteomes" id="UP000027442"/>
    </source>
</evidence>
<keyword evidence="3" id="KW-1185">Reference proteome</keyword>
<evidence type="ECO:0008006" key="4">
    <source>
        <dbReference type="Google" id="ProtNLM"/>
    </source>
</evidence>
<dbReference type="Proteomes" id="UP000027442">
    <property type="component" value="Unassembled WGS sequence"/>
</dbReference>
<accession>A0A069QI27</accession>
<name>A0A069QI27_HOYLO</name>
<dbReference type="EMBL" id="JNGW01000066">
    <property type="protein sequence ID" value="KDR52352.1"/>
    <property type="molecule type" value="Genomic_DNA"/>
</dbReference>
<proteinExistence type="predicted"/>
<dbReference type="AlphaFoldDB" id="A0A069QI27"/>